<keyword evidence="8 13" id="KW-0406">Ion transport</keyword>
<organism evidence="14">
    <name type="scientific">Osmerus mordax</name>
    <name type="common">Rainbow smelt</name>
    <name type="synonym">Atherina mordax</name>
    <dbReference type="NCBI Taxonomy" id="8014"/>
    <lineage>
        <taxon>Eukaryota</taxon>
        <taxon>Metazoa</taxon>
        <taxon>Chordata</taxon>
        <taxon>Craniata</taxon>
        <taxon>Vertebrata</taxon>
        <taxon>Euteleostomi</taxon>
        <taxon>Actinopterygii</taxon>
        <taxon>Neopterygii</taxon>
        <taxon>Teleostei</taxon>
        <taxon>Stomiati</taxon>
        <taxon>Osmeriformes</taxon>
        <taxon>Osmeridae</taxon>
        <taxon>Osmerus</taxon>
    </lineage>
</organism>
<protein>
    <recommendedName>
        <fullName evidence="13">Pannexin</fullName>
    </recommendedName>
</protein>
<dbReference type="EMBL" id="BT075203">
    <property type="protein sequence ID" value="ACO09627.1"/>
    <property type="molecule type" value="mRNA"/>
</dbReference>
<evidence type="ECO:0000256" key="8">
    <source>
        <dbReference type="ARBA" id="ARBA00023065"/>
    </source>
</evidence>
<keyword evidence="7 13" id="KW-1133">Transmembrane helix</keyword>
<dbReference type="GO" id="GO:0022829">
    <property type="term" value="F:wide pore channel activity"/>
    <property type="evidence" value="ECO:0007669"/>
    <property type="project" value="TreeGrafter"/>
</dbReference>
<comment type="similarity">
    <text evidence="13">Belongs to the pannexin family.</text>
</comment>
<dbReference type="AlphaFoldDB" id="C1BKS4"/>
<dbReference type="GlyCosmos" id="C1BKS4">
    <property type="glycosylation" value="1 site, No reported glycans"/>
</dbReference>
<keyword evidence="10 12" id="KW-0325">Glycoprotein</keyword>
<gene>
    <name evidence="14" type="primary">PANX1</name>
    <name evidence="13" type="synonym">PANX</name>
</gene>
<keyword evidence="5 13" id="KW-0812">Transmembrane</keyword>
<evidence type="ECO:0000256" key="12">
    <source>
        <dbReference type="PIRSR" id="PIRSR600990-51"/>
    </source>
</evidence>
<evidence type="ECO:0000256" key="4">
    <source>
        <dbReference type="ARBA" id="ARBA00022475"/>
    </source>
</evidence>
<keyword evidence="6" id="KW-0256">Endoplasmic reticulum</keyword>
<keyword evidence="9 13" id="KW-0472">Membrane</keyword>
<proteinExistence type="evidence at transcript level"/>
<accession>C1BKS4</accession>
<keyword evidence="3 13" id="KW-0813">Transport</keyword>
<dbReference type="GO" id="GO:0005921">
    <property type="term" value="C:gap junction"/>
    <property type="evidence" value="ECO:0007669"/>
    <property type="project" value="UniProtKB-UniRule"/>
</dbReference>
<evidence type="ECO:0000256" key="3">
    <source>
        <dbReference type="ARBA" id="ARBA00022448"/>
    </source>
</evidence>
<feature type="transmembrane region" description="Helical" evidence="13">
    <location>
        <begin position="37"/>
        <end position="55"/>
    </location>
</feature>
<evidence type="ECO:0000256" key="7">
    <source>
        <dbReference type="ARBA" id="ARBA00022989"/>
    </source>
</evidence>
<dbReference type="PANTHER" id="PTHR15759:SF5">
    <property type="entry name" value="PANNEXIN-1"/>
    <property type="match status" value="1"/>
</dbReference>
<evidence type="ECO:0000256" key="5">
    <source>
        <dbReference type="ARBA" id="ARBA00022692"/>
    </source>
</evidence>
<dbReference type="GO" id="GO:0034220">
    <property type="term" value="P:monoatomic ion transmembrane transport"/>
    <property type="evidence" value="ECO:0007669"/>
    <property type="project" value="UniProtKB-KW"/>
</dbReference>
<feature type="transmembrane region" description="Helical" evidence="13">
    <location>
        <begin position="206"/>
        <end position="227"/>
    </location>
</feature>
<evidence type="ECO:0000256" key="2">
    <source>
        <dbReference type="ARBA" id="ARBA00004651"/>
    </source>
</evidence>
<dbReference type="GO" id="GO:0006812">
    <property type="term" value="P:monoatomic cation transport"/>
    <property type="evidence" value="ECO:0007669"/>
    <property type="project" value="InterPro"/>
</dbReference>
<sequence length="346" mass="38802">MAIAHLATEYVFSDFLLKDPTESKYKGVRLELAADKIVTFIGVGLPLLLISLAFAQEVSVGTQISCFAPTGFSMRQAIYVDSYCWAAVQQQQPDVDEARSAPLWLHKFFPYILLLVAILMYIPALFWRFTAAPHLSSDLNFIMEELDRSYNRAITLAKNLAALDSKDVPETSQSALDLTEGCFKYPLVEQYLKTKRSSRRLVVKYLACRVFTLLILLLACLYLGYYIRLASLTDEFACDVRSGLLRNDSAVPVAVQCKLVAVGVFRLLSYINLAVYVLLVPLVAFASVGPARQSSRFLRPYEMLPAFGDLDLATPFYNDLSVYLLFLEENLSELKSFKCLQVGRAA</sequence>
<evidence type="ECO:0000256" key="13">
    <source>
        <dbReference type="RuleBase" id="RU010713"/>
    </source>
</evidence>
<keyword evidence="11 13" id="KW-0407">Ion channel</keyword>
<feature type="glycosylation site" description="N-linked (GlcNAc...) asparagine" evidence="12">
    <location>
        <position position="247"/>
    </location>
</feature>
<comment type="function">
    <text evidence="13">Structural component of the gap junctions and the hemichannels.</text>
</comment>
<reference evidence="14" key="1">
    <citation type="submission" date="2009-03" db="EMBL/GenBank/DDBJ databases">
        <title>Osmerus mordax full-length cDNAs.</title>
        <authorList>
            <person name="von Schalburg K."/>
            <person name="Leong J."/>
            <person name="Cooper G."/>
            <person name="Davidson W.S."/>
            <person name="Koop B.F."/>
        </authorList>
    </citation>
    <scope>NUCLEOTIDE SEQUENCE</scope>
    <source>
        <tissue evidence="14">Brain</tissue>
    </source>
</reference>
<dbReference type="GO" id="GO:0005789">
    <property type="term" value="C:endoplasmic reticulum membrane"/>
    <property type="evidence" value="ECO:0007669"/>
    <property type="project" value="UniProtKB-SubCell"/>
</dbReference>
<dbReference type="PANTHER" id="PTHR15759">
    <property type="entry name" value="PANNEXIN"/>
    <property type="match status" value="1"/>
</dbReference>
<feature type="transmembrane region" description="Helical" evidence="13">
    <location>
        <begin position="267"/>
        <end position="289"/>
    </location>
</feature>
<dbReference type="Pfam" id="PF00876">
    <property type="entry name" value="Innexin"/>
    <property type="match status" value="1"/>
</dbReference>
<dbReference type="PROSITE" id="PS51013">
    <property type="entry name" value="PANNEXIN"/>
    <property type="match status" value="1"/>
</dbReference>
<evidence type="ECO:0000313" key="14">
    <source>
        <dbReference type="EMBL" id="ACO09627.1"/>
    </source>
</evidence>
<evidence type="ECO:0000256" key="1">
    <source>
        <dbReference type="ARBA" id="ARBA00004477"/>
    </source>
</evidence>
<dbReference type="GO" id="GO:0007267">
    <property type="term" value="P:cell-cell signaling"/>
    <property type="evidence" value="ECO:0007669"/>
    <property type="project" value="TreeGrafter"/>
</dbReference>
<dbReference type="InterPro" id="IPR000990">
    <property type="entry name" value="Innexin"/>
</dbReference>
<evidence type="ECO:0000256" key="11">
    <source>
        <dbReference type="ARBA" id="ARBA00023303"/>
    </source>
</evidence>
<dbReference type="GO" id="GO:0032732">
    <property type="term" value="P:positive regulation of interleukin-1 production"/>
    <property type="evidence" value="ECO:0007669"/>
    <property type="project" value="InterPro"/>
</dbReference>
<dbReference type="GO" id="GO:0005886">
    <property type="term" value="C:plasma membrane"/>
    <property type="evidence" value="ECO:0007669"/>
    <property type="project" value="UniProtKB-SubCell"/>
</dbReference>
<keyword evidence="4" id="KW-1003">Cell membrane</keyword>
<evidence type="ECO:0000256" key="10">
    <source>
        <dbReference type="ARBA" id="ARBA00023180"/>
    </source>
</evidence>
<feature type="transmembrane region" description="Helical" evidence="13">
    <location>
        <begin position="108"/>
        <end position="127"/>
    </location>
</feature>
<comment type="subcellular location">
    <subcellularLocation>
        <location evidence="2 13">Cell membrane</location>
        <topology evidence="2 13">Multi-pass membrane protein</topology>
    </subcellularLocation>
    <subcellularLocation>
        <location evidence="1">Endoplasmic reticulum membrane</location>
        <topology evidence="1">Multi-pass membrane protein</topology>
    </subcellularLocation>
</comment>
<dbReference type="InterPro" id="IPR039099">
    <property type="entry name" value="Pannexin"/>
</dbReference>
<evidence type="ECO:0000256" key="9">
    <source>
        <dbReference type="ARBA" id="ARBA00023136"/>
    </source>
</evidence>
<evidence type="ECO:0000256" key="6">
    <source>
        <dbReference type="ARBA" id="ARBA00022824"/>
    </source>
</evidence>
<name>C1BKS4_OSMMO</name>